<keyword evidence="1" id="KW-0472">Membrane</keyword>
<organism evidence="2 3">
    <name type="scientific">Scylla paramamosain</name>
    <name type="common">Mud crab</name>
    <dbReference type="NCBI Taxonomy" id="85552"/>
    <lineage>
        <taxon>Eukaryota</taxon>
        <taxon>Metazoa</taxon>
        <taxon>Ecdysozoa</taxon>
        <taxon>Arthropoda</taxon>
        <taxon>Crustacea</taxon>
        <taxon>Multicrustacea</taxon>
        <taxon>Malacostraca</taxon>
        <taxon>Eumalacostraca</taxon>
        <taxon>Eucarida</taxon>
        <taxon>Decapoda</taxon>
        <taxon>Pleocyemata</taxon>
        <taxon>Brachyura</taxon>
        <taxon>Eubrachyura</taxon>
        <taxon>Portunoidea</taxon>
        <taxon>Portunidae</taxon>
        <taxon>Portuninae</taxon>
        <taxon>Scylla</taxon>
    </lineage>
</organism>
<sequence>MQGKHSRAGVECRVVAVVVLCCSLLAYSVLATVLLFRQPQTATISFRTRPSYLLSSIEDLFDFITVTTVNCSNSQVIPGSSVLETEDRMISGHEGTYICLDALPETPTQESCRIYSFGINRNDIKFETVMGQRGCRVHLLMANTEYSYSRLKPNVYLYPLELTVSPSLNNYTLDGFLDLLTHMWKPIHYVKTTTRGSEWTFLKTLYLSGYEAYTHVKQIRLLLHLPYATDDHFKDLESLYHLLLGLEYYGYRLVHSRPIPGSIYHIHNLQRHVATKYETVWIRE</sequence>
<reference evidence="2 3" key="1">
    <citation type="submission" date="2023-03" db="EMBL/GenBank/DDBJ databases">
        <title>High-quality genome of Scylla paramamosain provides insights in environmental adaptation.</title>
        <authorList>
            <person name="Zhang L."/>
        </authorList>
    </citation>
    <scope>NUCLEOTIDE SEQUENCE [LARGE SCALE GENOMIC DNA]</scope>
    <source>
        <strain evidence="2">LZ_2023a</strain>
        <tissue evidence="2">Muscle</tissue>
    </source>
</reference>
<keyword evidence="1" id="KW-1133">Transmembrane helix</keyword>
<dbReference type="PANTHER" id="PTHR32026:SF10">
    <property type="entry name" value="METHYLTRANSFERASE-LIKE PROTEIN 24-RELATED"/>
    <property type="match status" value="1"/>
</dbReference>
<comment type="caution">
    <text evidence="2">The sequence shown here is derived from an EMBL/GenBank/DDBJ whole genome shotgun (WGS) entry which is preliminary data.</text>
</comment>
<evidence type="ECO:0000256" key="1">
    <source>
        <dbReference type="SAM" id="Phobius"/>
    </source>
</evidence>
<feature type="transmembrane region" description="Helical" evidence="1">
    <location>
        <begin position="12"/>
        <end position="36"/>
    </location>
</feature>
<protein>
    <submittedName>
        <fullName evidence="2">Uncharacterized protein</fullName>
    </submittedName>
</protein>
<proteinExistence type="predicted"/>
<dbReference type="InterPro" id="IPR026913">
    <property type="entry name" value="METTL24"/>
</dbReference>
<name>A0AAW0SEY2_SCYPA</name>
<keyword evidence="1" id="KW-0812">Transmembrane</keyword>
<evidence type="ECO:0000313" key="2">
    <source>
        <dbReference type="EMBL" id="KAK8373574.1"/>
    </source>
</evidence>
<dbReference type="PANTHER" id="PTHR32026">
    <property type="entry name" value="METHYLTRANSFERASE-LIKE PROTEIN 24"/>
    <property type="match status" value="1"/>
</dbReference>
<accession>A0AAW0SEY2</accession>
<evidence type="ECO:0000313" key="3">
    <source>
        <dbReference type="Proteomes" id="UP001487740"/>
    </source>
</evidence>
<gene>
    <name evidence="2" type="ORF">O3P69_009723</name>
</gene>
<dbReference type="EMBL" id="JARAKH010001093">
    <property type="protein sequence ID" value="KAK8373574.1"/>
    <property type="molecule type" value="Genomic_DNA"/>
</dbReference>
<dbReference type="AlphaFoldDB" id="A0AAW0SEY2"/>
<keyword evidence="3" id="KW-1185">Reference proteome</keyword>
<dbReference type="Proteomes" id="UP001487740">
    <property type="component" value="Unassembled WGS sequence"/>
</dbReference>